<dbReference type="WBParaSite" id="SPAL_0001098350.1">
    <property type="protein sequence ID" value="SPAL_0001098350.1"/>
    <property type="gene ID" value="SPAL_0001098350"/>
</dbReference>
<feature type="signal peptide" evidence="1">
    <location>
        <begin position="1"/>
        <end position="24"/>
    </location>
</feature>
<dbReference type="InterPro" id="IPR035126">
    <property type="entry name" value="SCVP"/>
</dbReference>
<evidence type="ECO:0000256" key="1">
    <source>
        <dbReference type="SAM" id="SignalP"/>
    </source>
</evidence>
<feature type="chain" id="PRO_5005895191" evidence="1">
    <location>
        <begin position="25"/>
        <end position="142"/>
    </location>
</feature>
<dbReference type="Proteomes" id="UP000046392">
    <property type="component" value="Unplaced"/>
</dbReference>
<evidence type="ECO:0000313" key="3">
    <source>
        <dbReference type="WBParaSite" id="SPAL_0001098350.1"/>
    </source>
</evidence>
<reference evidence="3" key="1">
    <citation type="submission" date="2017-02" db="UniProtKB">
        <authorList>
            <consortium name="WormBaseParasite"/>
        </authorList>
    </citation>
    <scope>IDENTIFICATION</scope>
</reference>
<keyword evidence="2" id="KW-1185">Reference proteome</keyword>
<proteinExistence type="predicted"/>
<evidence type="ECO:0000313" key="2">
    <source>
        <dbReference type="Proteomes" id="UP000046392"/>
    </source>
</evidence>
<dbReference type="AlphaFoldDB" id="A0A0N5BYY6"/>
<protein>
    <submittedName>
        <fullName evidence="3">SEA domain-containing protein</fullName>
    </submittedName>
</protein>
<accession>A0A0N5BYY6</accession>
<organism evidence="2 3">
    <name type="scientific">Strongyloides papillosus</name>
    <name type="common">Intestinal threadworm</name>
    <dbReference type="NCBI Taxonomy" id="174720"/>
    <lineage>
        <taxon>Eukaryota</taxon>
        <taxon>Metazoa</taxon>
        <taxon>Ecdysozoa</taxon>
        <taxon>Nematoda</taxon>
        <taxon>Chromadorea</taxon>
        <taxon>Rhabditida</taxon>
        <taxon>Tylenchina</taxon>
        <taxon>Panagrolaimomorpha</taxon>
        <taxon>Strongyloidoidea</taxon>
        <taxon>Strongyloididae</taxon>
        <taxon>Strongyloides</taxon>
    </lineage>
</organism>
<dbReference type="Pfam" id="PF17619">
    <property type="entry name" value="SCVP"/>
    <property type="match status" value="1"/>
</dbReference>
<sequence>MFTNISFFHILLIYISTIYHSVDGESINYHEVNKLIEDESYNTINKESIVVIFSTYLSEIPHNKIKLLVGEIEDLVEENVRNHGMGISYFGNISINTYLKDEKLMIHYRTEEGSDVCNEFEKIITDVIENHYAIKNGNVTCL</sequence>
<keyword evidence="1" id="KW-0732">Signal</keyword>
<name>A0A0N5BYY6_STREA</name>